<dbReference type="EMBL" id="LT934115">
    <property type="protein sequence ID" value="VAH67565.1"/>
    <property type="molecule type" value="Genomic_DNA"/>
</dbReference>
<dbReference type="Pfam" id="PF01926">
    <property type="entry name" value="MMR_HSR1"/>
    <property type="match status" value="1"/>
</dbReference>
<evidence type="ECO:0000256" key="7">
    <source>
        <dbReference type="ARBA" id="ARBA00022840"/>
    </source>
</evidence>
<protein>
    <recommendedName>
        <fullName evidence="12">Ribosome-binding ATPase YchF</fullName>
    </recommendedName>
</protein>
<dbReference type="InterPro" id="IPR013029">
    <property type="entry name" value="YchF_C"/>
</dbReference>
<dbReference type="SUPFAM" id="SSF81271">
    <property type="entry name" value="TGS-like"/>
    <property type="match status" value="1"/>
</dbReference>
<dbReference type="FunFam" id="1.10.150.300:FF:000003">
    <property type="entry name" value="Obg-like ATPase 1"/>
    <property type="match status" value="1"/>
</dbReference>
<dbReference type="SUPFAM" id="SSF52540">
    <property type="entry name" value="P-loop containing nucleoside triphosphate hydrolases"/>
    <property type="match status" value="1"/>
</dbReference>
<sequence length="337" mass="37740">MPPKASKKDGEPAERPILGRFSSHLKIGIVGLPNVGKSTFFNIVTKLSIPAENFPFCTIEPNEARVHVPDERFDYLCQLFKPKSEVAAYLEINDIAGLVRGASAGEGLGNAFLSHIRAVDGIFHVLRAFEDTEITHIDDTVDPVRDLETITQELRLKDIEFVQAKIDDLEKAMKRSNDKQLKIDHELCQRIMTHLQDGKDLRLGEWKAAEIEILNTFQLLTAKYCTENQTTSLIPKIIKTGFAAIHLIYFFTAGHGEVKCWQIRRQSKAPQAAGAIHTDFERGFICAEVMKFEDLKELGSESAVKAAGKYRQEGKTYVVQDGDIIFFKFNVSGGGKK</sequence>
<dbReference type="InterPro" id="IPR041706">
    <property type="entry name" value="YchF_N"/>
</dbReference>
<proteinExistence type="predicted"/>
<dbReference type="PRINTS" id="PR00326">
    <property type="entry name" value="GTP1OBG"/>
</dbReference>
<dbReference type="PIRSF" id="PIRSF006641">
    <property type="entry name" value="CHP00092"/>
    <property type="match status" value="1"/>
</dbReference>
<evidence type="ECO:0000256" key="4">
    <source>
        <dbReference type="ARBA" id="ARBA00022723"/>
    </source>
</evidence>
<evidence type="ECO:0000256" key="1">
    <source>
        <dbReference type="ARBA" id="ARBA00001946"/>
    </source>
</evidence>
<dbReference type="EMBL" id="LT934116">
    <property type="protein sequence ID" value="VAH83393.1"/>
    <property type="molecule type" value="Genomic_DNA"/>
</dbReference>
<feature type="domain" description="TGS" evidence="14">
    <location>
        <begin position="246"/>
        <end position="329"/>
    </location>
</feature>
<dbReference type="PROSITE" id="PS51710">
    <property type="entry name" value="G_OBG"/>
    <property type="match status" value="1"/>
</dbReference>
<dbReference type="InterPro" id="IPR031167">
    <property type="entry name" value="G_OBG"/>
</dbReference>
<dbReference type="InterPro" id="IPR012676">
    <property type="entry name" value="TGS-like"/>
</dbReference>
<dbReference type="GO" id="GO:1901001">
    <property type="term" value="P:negative regulation of response to salt stress"/>
    <property type="evidence" value="ECO:0007669"/>
    <property type="project" value="UniProtKB-ARBA"/>
</dbReference>
<evidence type="ECO:0000256" key="10">
    <source>
        <dbReference type="ARBA" id="ARBA00059067"/>
    </source>
</evidence>
<evidence type="ECO:0000256" key="12">
    <source>
        <dbReference type="ARBA" id="ARBA00079235"/>
    </source>
</evidence>
<evidence type="ECO:0000256" key="5">
    <source>
        <dbReference type="ARBA" id="ARBA00022741"/>
    </source>
</evidence>
<organism evidence="15 17">
    <name type="scientific">Triticum turgidum subsp. durum</name>
    <name type="common">Durum wheat</name>
    <name type="synonym">Triticum durum</name>
    <dbReference type="NCBI Taxonomy" id="4567"/>
    <lineage>
        <taxon>Eukaryota</taxon>
        <taxon>Viridiplantae</taxon>
        <taxon>Streptophyta</taxon>
        <taxon>Embryophyta</taxon>
        <taxon>Tracheophyta</taxon>
        <taxon>Spermatophyta</taxon>
        <taxon>Magnoliopsida</taxon>
        <taxon>Liliopsida</taxon>
        <taxon>Poales</taxon>
        <taxon>Poaceae</taxon>
        <taxon>BOP clade</taxon>
        <taxon>Pooideae</taxon>
        <taxon>Triticodae</taxon>
        <taxon>Triticeae</taxon>
        <taxon>Triticinae</taxon>
        <taxon>Triticum</taxon>
    </lineage>
</organism>
<comment type="cofactor">
    <cofactor evidence="1">
        <name>Mg(2+)</name>
        <dbReference type="ChEBI" id="CHEBI:18420"/>
    </cofactor>
</comment>
<evidence type="ECO:0000256" key="2">
    <source>
        <dbReference type="ARBA" id="ARBA00004514"/>
    </source>
</evidence>
<keyword evidence="3" id="KW-0963">Cytoplasm</keyword>
<dbReference type="Proteomes" id="UP000324705">
    <property type="component" value="Chromosome 3B"/>
</dbReference>
<dbReference type="Gramene" id="TRITD3Bv1G230920.4">
    <property type="protein sequence ID" value="TRITD3Bv1G230920.4"/>
    <property type="gene ID" value="TRITD3Bv1G230920"/>
</dbReference>
<feature type="domain" description="OBG-type G" evidence="13">
    <location>
        <begin position="25"/>
        <end position="337"/>
    </location>
</feature>
<keyword evidence="17" id="KW-1185">Reference proteome</keyword>
<evidence type="ECO:0000313" key="15">
    <source>
        <dbReference type="EMBL" id="VAH67565.1"/>
    </source>
</evidence>
<dbReference type="AlphaFoldDB" id="A0A9R0RVG7"/>
<dbReference type="FunFam" id="3.10.20.30:FF:000001">
    <property type="entry name" value="Ribosome-binding ATPase YchF"/>
    <property type="match status" value="1"/>
</dbReference>
<dbReference type="InterPro" id="IPR012675">
    <property type="entry name" value="Beta-grasp_dom_sf"/>
</dbReference>
<dbReference type="CDD" id="cd01900">
    <property type="entry name" value="YchF"/>
    <property type="match status" value="1"/>
</dbReference>
<dbReference type="PROSITE" id="PS51880">
    <property type="entry name" value="TGS"/>
    <property type="match status" value="1"/>
</dbReference>
<name>A0A9R0RVG7_TRITD</name>
<dbReference type="Gene3D" id="3.40.50.300">
    <property type="entry name" value="P-loop containing nucleotide triphosphate hydrolases"/>
    <property type="match status" value="1"/>
</dbReference>
<dbReference type="PANTHER" id="PTHR23305">
    <property type="entry name" value="OBG GTPASE FAMILY"/>
    <property type="match status" value="1"/>
</dbReference>
<keyword evidence="6" id="KW-0378">Hydrolase</keyword>
<keyword evidence="4" id="KW-0479">Metal-binding</keyword>
<keyword evidence="8" id="KW-0460">Magnesium</keyword>
<dbReference type="Proteomes" id="UP000324705">
    <property type="component" value="Chromosome 3A"/>
</dbReference>
<dbReference type="InterPro" id="IPR027417">
    <property type="entry name" value="P-loop_NTPase"/>
</dbReference>
<keyword evidence="5" id="KW-0547">Nucleotide-binding</keyword>
<evidence type="ECO:0000256" key="3">
    <source>
        <dbReference type="ARBA" id="ARBA00022490"/>
    </source>
</evidence>
<dbReference type="InterPro" id="IPR006073">
    <property type="entry name" value="GTP-bd"/>
</dbReference>
<evidence type="ECO:0000259" key="13">
    <source>
        <dbReference type="PROSITE" id="PS51710"/>
    </source>
</evidence>
<dbReference type="Gramene" id="TRITD3Av1G240010.8">
    <property type="protein sequence ID" value="TRITD3Av1G240010.8"/>
    <property type="gene ID" value="TRITD3Av1G240010"/>
</dbReference>
<comment type="function">
    <text evidence="10">Hydrolyzes ATP, and can also hydrolyze GTP with lower efficiency. Has lower affinity for GTP. Exhibits GTPase activity. Exhibits similar binding affinities and hydrolytic activities toward both GTP and ATP. Binds to the 26 S ribosomal RNA in vitro, but not to the 5.8 S or 18 S rRNA. Confers sensitivity to salinity stress by suppressing the anti-oxidation enzymatic activities and increasing lipid peroxidation thus leading to the accumulation of reactive oxygen species (ROS).</text>
</comment>
<keyword evidence="9" id="KW-0342">GTP-binding</keyword>
<dbReference type="GO" id="GO:0009651">
    <property type="term" value="P:response to salt stress"/>
    <property type="evidence" value="ECO:0007669"/>
    <property type="project" value="UniProtKB-ARBA"/>
</dbReference>
<reference evidence="15 17" key="1">
    <citation type="submission" date="2017-09" db="EMBL/GenBank/DDBJ databases">
        <authorList>
            <consortium name="International Durum Wheat Genome Sequencing Consortium (IDWGSC)"/>
            <person name="Milanesi L."/>
        </authorList>
    </citation>
    <scope>NUCLEOTIDE SEQUENCE [LARGE SCALE GENOMIC DNA]</scope>
    <source>
        <strain evidence="17">cv. Svevo</strain>
    </source>
</reference>
<comment type="subcellular location">
    <subcellularLocation>
        <location evidence="2">Cytoplasm</location>
        <location evidence="2">Cytosol</location>
    </subcellularLocation>
</comment>
<dbReference type="GO" id="GO:0046872">
    <property type="term" value="F:metal ion binding"/>
    <property type="evidence" value="ECO:0007669"/>
    <property type="project" value="UniProtKB-KW"/>
</dbReference>
<evidence type="ECO:0000259" key="14">
    <source>
        <dbReference type="PROSITE" id="PS51880"/>
    </source>
</evidence>
<evidence type="ECO:0000313" key="17">
    <source>
        <dbReference type="Proteomes" id="UP000324705"/>
    </source>
</evidence>
<evidence type="ECO:0000256" key="6">
    <source>
        <dbReference type="ARBA" id="ARBA00022801"/>
    </source>
</evidence>
<evidence type="ECO:0000256" key="8">
    <source>
        <dbReference type="ARBA" id="ARBA00022842"/>
    </source>
</evidence>
<evidence type="ECO:0000313" key="16">
    <source>
        <dbReference type="EMBL" id="VAH83393.1"/>
    </source>
</evidence>
<dbReference type="Gene3D" id="3.10.20.30">
    <property type="match status" value="1"/>
</dbReference>
<accession>A0A9R0RVG7</accession>
<dbReference type="GO" id="GO:0005525">
    <property type="term" value="F:GTP binding"/>
    <property type="evidence" value="ECO:0007669"/>
    <property type="project" value="UniProtKB-KW"/>
</dbReference>
<evidence type="ECO:0000256" key="9">
    <source>
        <dbReference type="ARBA" id="ARBA00023134"/>
    </source>
</evidence>
<keyword evidence="7" id="KW-0067">ATP-binding</keyword>
<dbReference type="GO" id="GO:0005829">
    <property type="term" value="C:cytosol"/>
    <property type="evidence" value="ECO:0007669"/>
    <property type="project" value="UniProtKB-SubCell"/>
</dbReference>
<gene>
    <name evidence="15" type="ORF">TRITD_3Av1G240010</name>
    <name evidence="16" type="ORF">TRITD_3Bv1G230920</name>
</gene>
<dbReference type="CDD" id="cd04867">
    <property type="entry name" value="TGS_YchF_OLA1"/>
    <property type="match status" value="1"/>
</dbReference>
<dbReference type="GO" id="GO:0005524">
    <property type="term" value="F:ATP binding"/>
    <property type="evidence" value="ECO:0007669"/>
    <property type="project" value="UniProtKB-KW"/>
</dbReference>
<evidence type="ECO:0000256" key="11">
    <source>
        <dbReference type="ARBA" id="ARBA00063322"/>
    </source>
</evidence>
<dbReference type="PANTHER" id="PTHR23305:SF11">
    <property type="entry name" value="OBG-LIKE ATPASE 1"/>
    <property type="match status" value="1"/>
</dbReference>
<comment type="subunit">
    <text evidence="11">Monomer. Interacts with GAP1.</text>
</comment>
<dbReference type="GO" id="GO:0016887">
    <property type="term" value="F:ATP hydrolysis activity"/>
    <property type="evidence" value="ECO:0007669"/>
    <property type="project" value="InterPro"/>
</dbReference>
<dbReference type="InterPro" id="IPR004095">
    <property type="entry name" value="TGS"/>
</dbReference>
<dbReference type="InterPro" id="IPR004396">
    <property type="entry name" value="ATPase_YchF/OLA1"/>
</dbReference>
<dbReference type="Pfam" id="PF06071">
    <property type="entry name" value="YchF-GTPase_C"/>
    <property type="match status" value="1"/>
</dbReference>